<feature type="domain" description="RagB/SusD" evidence="6">
    <location>
        <begin position="317"/>
        <end position="488"/>
    </location>
</feature>
<evidence type="ECO:0000256" key="5">
    <source>
        <dbReference type="ARBA" id="ARBA00023237"/>
    </source>
</evidence>
<evidence type="ECO:0000256" key="3">
    <source>
        <dbReference type="ARBA" id="ARBA00022729"/>
    </source>
</evidence>
<dbReference type="SUPFAM" id="SSF48452">
    <property type="entry name" value="TPR-like"/>
    <property type="match status" value="1"/>
</dbReference>
<dbReference type="Gene3D" id="1.25.40.390">
    <property type="match status" value="1"/>
</dbReference>
<dbReference type="InterPro" id="IPR033985">
    <property type="entry name" value="SusD-like_N"/>
</dbReference>
<dbReference type="RefSeq" id="WP_169528970.1">
    <property type="nucleotide sequence ID" value="NZ_JABBGH010000001.1"/>
</dbReference>
<keyword evidence="5" id="KW-0998">Cell outer membrane</keyword>
<evidence type="ECO:0000313" key="9">
    <source>
        <dbReference type="Proteomes" id="UP000559626"/>
    </source>
</evidence>
<evidence type="ECO:0000256" key="1">
    <source>
        <dbReference type="ARBA" id="ARBA00004442"/>
    </source>
</evidence>
<sequence>MKNNLFSGRGRRRLGAAAAVLTLGLAASCQNYLDVAPQGQPAATQFFQTSADAAAAIGAPYAKLREWNLIAFNWLAITTLTSDDAEKGSVNGDAEFLNDFTFFRLTPTAGPLDGYWVGYYQQINLCNQVLANVPAITMDATLKSRYLAEAKFLRALAYFNLVRAFGGVPLILQPVTAATPELQNPARAAASDVYTAIIQDLTDATTVLPASYSSADVGRATKGAAYALLAKVQLYQKNYQAAQAAAAQVTGYSLASDYYSMFRIRGENGPESIFEIQCVTVPGNCDASNSQWAQVQGVRPQFGWGFFNPTTSLESAFEANDKRKAGTILYRGQTTPEGDMIQADAANARYNMKAYVPQSVTQVCGYGADQNVRILRYAEVLLINAEATNELGQTATAMGYVNQVRQRAGLAALSTSLSQTAARQAIWQERRVELALEYGDRFFDLVRQGRAATVLASKGFTAGKNELMPIPLTEITLSGGKLVQNPGY</sequence>
<evidence type="ECO:0000256" key="4">
    <source>
        <dbReference type="ARBA" id="ARBA00023136"/>
    </source>
</evidence>
<dbReference type="InterPro" id="IPR011990">
    <property type="entry name" value="TPR-like_helical_dom_sf"/>
</dbReference>
<dbReference type="CDD" id="cd08977">
    <property type="entry name" value="SusD"/>
    <property type="match status" value="1"/>
</dbReference>
<comment type="subcellular location">
    <subcellularLocation>
        <location evidence="1">Cell outer membrane</location>
    </subcellularLocation>
</comment>
<dbReference type="GO" id="GO:0009279">
    <property type="term" value="C:cell outer membrane"/>
    <property type="evidence" value="ECO:0007669"/>
    <property type="project" value="UniProtKB-SubCell"/>
</dbReference>
<protein>
    <submittedName>
        <fullName evidence="8">RagB/SusD family nutrient uptake outer membrane protein</fullName>
    </submittedName>
</protein>
<feature type="domain" description="SusD-like N-terminal" evidence="7">
    <location>
        <begin position="103"/>
        <end position="234"/>
    </location>
</feature>
<reference evidence="8 9" key="1">
    <citation type="submission" date="2020-04" db="EMBL/GenBank/DDBJ databases">
        <title>Hymenobacter polaris sp. nov., isolated from Arctic soil.</title>
        <authorList>
            <person name="Dahal R.H."/>
        </authorList>
    </citation>
    <scope>NUCLEOTIDE SEQUENCE [LARGE SCALE GENOMIC DNA]</scope>
    <source>
        <strain evidence="8 9">RP-2-7</strain>
    </source>
</reference>
<evidence type="ECO:0000313" key="8">
    <source>
        <dbReference type="EMBL" id="NML63624.1"/>
    </source>
</evidence>
<evidence type="ECO:0000256" key="2">
    <source>
        <dbReference type="ARBA" id="ARBA00006275"/>
    </source>
</evidence>
<dbReference type="PROSITE" id="PS51257">
    <property type="entry name" value="PROKAR_LIPOPROTEIN"/>
    <property type="match status" value="1"/>
</dbReference>
<gene>
    <name evidence="8" type="ORF">HHL22_00215</name>
</gene>
<organism evidence="8 9">
    <name type="scientific">Hymenobacter polaris</name>
    <dbReference type="NCBI Taxonomy" id="2682546"/>
    <lineage>
        <taxon>Bacteria</taxon>
        <taxon>Pseudomonadati</taxon>
        <taxon>Bacteroidota</taxon>
        <taxon>Cytophagia</taxon>
        <taxon>Cytophagales</taxon>
        <taxon>Hymenobacteraceae</taxon>
        <taxon>Hymenobacter</taxon>
    </lineage>
</organism>
<dbReference type="Pfam" id="PF07980">
    <property type="entry name" value="SusD_RagB"/>
    <property type="match status" value="1"/>
</dbReference>
<dbReference type="Proteomes" id="UP000559626">
    <property type="component" value="Unassembled WGS sequence"/>
</dbReference>
<dbReference type="AlphaFoldDB" id="A0A7Y0AA73"/>
<keyword evidence="3" id="KW-0732">Signal</keyword>
<accession>A0A7Y0AA73</accession>
<comment type="caution">
    <text evidence="8">The sequence shown here is derived from an EMBL/GenBank/DDBJ whole genome shotgun (WGS) entry which is preliminary data.</text>
</comment>
<evidence type="ECO:0000259" key="7">
    <source>
        <dbReference type="Pfam" id="PF14322"/>
    </source>
</evidence>
<dbReference type="InterPro" id="IPR012944">
    <property type="entry name" value="SusD_RagB_dom"/>
</dbReference>
<name>A0A7Y0AA73_9BACT</name>
<dbReference type="Pfam" id="PF14322">
    <property type="entry name" value="SusD-like_3"/>
    <property type="match status" value="1"/>
</dbReference>
<evidence type="ECO:0000259" key="6">
    <source>
        <dbReference type="Pfam" id="PF07980"/>
    </source>
</evidence>
<keyword evidence="9" id="KW-1185">Reference proteome</keyword>
<dbReference type="EMBL" id="JABBGH010000001">
    <property type="protein sequence ID" value="NML63624.1"/>
    <property type="molecule type" value="Genomic_DNA"/>
</dbReference>
<comment type="similarity">
    <text evidence="2">Belongs to the SusD family.</text>
</comment>
<keyword evidence="4" id="KW-0472">Membrane</keyword>
<proteinExistence type="inferred from homology"/>